<sequence>MDTTTATAHVQVSASPAQVWRALTEPEQIRAYLFGAEVDTTWEPGTPITWRGEYEGRPFADRGEVVEVEPERRLVVTHYSPLTGKPDRPESYHHVTWTLQDDGDRTDVTVEQSLTDGEQEAPSRENWTNVLRQLKEHVERG</sequence>
<dbReference type="Proteomes" id="UP000582231">
    <property type="component" value="Unassembled WGS sequence"/>
</dbReference>
<organism evidence="3 4">
    <name type="scientific">Nocardioides kongjuensis</name>
    <dbReference type="NCBI Taxonomy" id="349522"/>
    <lineage>
        <taxon>Bacteria</taxon>
        <taxon>Bacillati</taxon>
        <taxon>Actinomycetota</taxon>
        <taxon>Actinomycetes</taxon>
        <taxon>Propionibacteriales</taxon>
        <taxon>Nocardioidaceae</taxon>
        <taxon>Nocardioides</taxon>
    </lineage>
</organism>
<evidence type="ECO:0000313" key="3">
    <source>
        <dbReference type="EMBL" id="NYD30881.1"/>
    </source>
</evidence>
<dbReference type="AlphaFoldDB" id="A0A852RBA8"/>
<reference evidence="3 4" key="1">
    <citation type="submission" date="2020-07" db="EMBL/GenBank/DDBJ databases">
        <title>Sequencing the genomes of 1000 actinobacteria strains.</title>
        <authorList>
            <person name="Klenk H.-P."/>
        </authorList>
    </citation>
    <scope>NUCLEOTIDE SEQUENCE [LARGE SCALE GENOMIC DNA]</scope>
    <source>
        <strain evidence="3 4">DSM 19082</strain>
    </source>
</reference>
<dbReference type="RefSeq" id="WP_179727073.1">
    <property type="nucleotide sequence ID" value="NZ_BAABEF010000001.1"/>
</dbReference>
<gene>
    <name evidence="3" type="ORF">BJ958_002427</name>
</gene>
<accession>A0A852RBA8</accession>
<protein>
    <submittedName>
        <fullName evidence="3">Uncharacterized protein YndB with AHSA1/START domain</fullName>
    </submittedName>
</protein>
<dbReference type="Pfam" id="PF08327">
    <property type="entry name" value="AHSA1"/>
    <property type="match status" value="1"/>
</dbReference>
<dbReference type="Gene3D" id="3.30.530.20">
    <property type="match status" value="1"/>
</dbReference>
<keyword evidence="4" id="KW-1185">Reference proteome</keyword>
<name>A0A852RBA8_9ACTN</name>
<feature type="domain" description="Activator of Hsp90 ATPase homologue 1/2-like C-terminal" evidence="2">
    <location>
        <begin position="14"/>
        <end position="139"/>
    </location>
</feature>
<evidence type="ECO:0000313" key="4">
    <source>
        <dbReference type="Proteomes" id="UP000582231"/>
    </source>
</evidence>
<dbReference type="InterPro" id="IPR023393">
    <property type="entry name" value="START-like_dom_sf"/>
</dbReference>
<dbReference type="EMBL" id="JACCBF010000001">
    <property type="protein sequence ID" value="NYD30881.1"/>
    <property type="molecule type" value="Genomic_DNA"/>
</dbReference>
<proteinExistence type="inferred from homology"/>
<comment type="similarity">
    <text evidence="1">Belongs to the AHA1 family.</text>
</comment>
<dbReference type="SUPFAM" id="SSF55961">
    <property type="entry name" value="Bet v1-like"/>
    <property type="match status" value="1"/>
</dbReference>
<evidence type="ECO:0000259" key="2">
    <source>
        <dbReference type="Pfam" id="PF08327"/>
    </source>
</evidence>
<dbReference type="InterPro" id="IPR013538">
    <property type="entry name" value="ASHA1/2-like_C"/>
</dbReference>
<comment type="caution">
    <text evidence="3">The sequence shown here is derived from an EMBL/GenBank/DDBJ whole genome shotgun (WGS) entry which is preliminary data.</text>
</comment>
<evidence type="ECO:0000256" key="1">
    <source>
        <dbReference type="ARBA" id="ARBA00006817"/>
    </source>
</evidence>